<feature type="transmembrane region" description="Helical" evidence="5">
    <location>
        <begin position="656"/>
        <end position="677"/>
    </location>
</feature>
<feature type="transmembrane region" description="Helical" evidence="5">
    <location>
        <begin position="164"/>
        <end position="185"/>
    </location>
</feature>
<reference evidence="6" key="1">
    <citation type="journal article" date="2023" name="Mol. Phylogenet. Evol.">
        <title>Genome-scale phylogeny and comparative genomics of the fungal order Sordariales.</title>
        <authorList>
            <person name="Hensen N."/>
            <person name="Bonometti L."/>
            <person name="Westerberg I."/>
            <person name="Brannstrom I.O."/>
            <person name="Guillou S."/>
            <person name="Cros-Aarteil S."/>
            <person name="Calhoun S."/>
            <person name="Haridas S."/>
            <person name="Kuo A."/>
            <person name="Mondo S."/>
            <person name="Pangilinan J."/>
            <person name="Riley R."/>
            <person name="LaButti K."/>
            <person name="Andreopoulos B."/>
            <person name="Lipzen A."/>
            <person name="Chen C."/>
            <person name="Yan M."/>
            <person name="Daum C."/>
            <person name="Ng V."/>
            <person name="Clum A."/>
            <person name="Steindorff A."/>
            <person name="Ohm R.A."/>
            <person name="Martin F."/>
            <person name="Silar P."/>
            <person name="Natvig D.O."/>
            <person name="Lalanne C."/>
            <person name="Gautier V."/>
            <person name="Ament-Velasquez S.L."/>
            <person name="Kruys A."/>
            <person name="Hutchinson M.I."/>
            <person name="Powell A.J."/>
            <person name="Barry K."/>
            <person name="Miller A.N."/>
            <person name="Grigoriev I.V."/>
            <person name="Debuchy R."/>
            <person name="Gladieux P."/>
            <person name="Hiltunen Thoren M."/>
            <person name="Johannesson H."/>
        </authorList>
    </citation>
    <scope>NUCLEOTIDE SEQUENCE</scope>
    <source>
        <strain evidence="6">PSN293</strain>
    </source>
</reference>
<gene>
    <name evidence="6" type="ORF">QBC37DRAFT_484797</name>
</gene>
<name>A0AAN6Y2Y0_9PEZI</name>
<feature type="compositionally biased region" description="Polar residues" evidence="4">
    <location>
        <begin position="17"/>
        <end position="43"/>
    </location>
</feature>
<reference evidence="6" key="2">
    <citation type="submission" date="2023-05" db="EMBL/GenBank/DDBJ databases">
        <authorList>
            <consortium name="Lawrence Berkeley National Laboratory"/>
            <person name="Steindorff A."/>
            <person name="Hensen N."/>
            <person name="Bonometti L."/>
            <person name="Westerberg I."/>
            <person name="Brannstrom I.O."/>
            <person name="Guillou S."/>
            <person name="Cros-Aarteil S."/>
            <person name="Calhoun S."/>
            <person name="Haridas S."/>
            <person name="Kuo A."/>
            <person name="Mondo S."/>
            <person name="Pangilinan J."/>
            <person name="Riley R."/>
            <person name="Labutti K."/>
            <person name="Andreopoulos B."/>
            <person name="Lipzen A."/>
            <person name="Chen C."/>
            <person name="Yanf M."/>
            <person name="Daum C."/>
            <person name="Ng V."/>
            <person name="Clum A."/>
            <person name="Ohm R."/>
            <person name="Martin F."/>
            <person name="Silar P."/>
            <person name="Natvig D."/>
            <person name="Lalanne C."/>
            <person name="Gautier V."/>
            <person name="Ament-Velasquez S.L."/>
            <person name="Kruys A."/>
            <person name="Hutchinson M.I."/>
            <person name="Powell A.J."/>
            <person name="Barry K."/>
            <person name="Miller A.N."/>
            <person name="Grigoriev I.V."/>
            <person name="Debuchy R."/>
            <person name="Gladieux P."/>
            <person name="Thoren M.H."/>
            <person name="Johannesson H."/>
        </authorList>
    </citation>
    <scope>NUCLEOTIDE SEQUENCE</scope>
    <source>
        <strain evidence="6">PSN293</strain>
    </source>
</reference>
<keyword evidence="5" id="KW-0472">Membrane</keyword>
<dbReference type="GO" id="GO:0034974">
    <property type="term" value="C:Swi5-Swi2 complex"/>
    <property type="evidence" value="ECO:0007669"/>
    <property type="project" value="TreeGrafter"/>
</dbReference>
<evidence type="ECO:0000256" key="2">
    <source>
        <dbReference type="ARBA" id="ARBA00022763"/>
    </source>
</evidence>
<dbReference type="InterPro" id="IPR010760">
    <property type="entry name" value="DNA-repair_Swi5"/>
</dbReference>
<evidence type="ECO:0000256" key="4">
    <source>
        <dbReference type="SAM" id="MobiDB-lite"/>
    </source>
</evidence>
<evidence type="ECO:0000256" key="1">
    <source>
        <dbReference type="ARBA" id="ARBA00008060"/>
    </source>
</evidence>
<keyword evidence="5" id="KW-1133">Transmembrane helix</keyword>
<organism evidence="6 7">
    <name type="scientific">Rhypophila decipiens</name>
    <dbReference type="NCBI Taxonomy" id="261697"/>
    <lineage>
        <taxon>Eukaryota</taxon>
        <taxon>Fungi</taxon>
        <taxon>Dikarya</taxon>
        <taxon>Ascomycota</taxon>
        <taxon>Pezizomycotina</taxon>
        <taxon>Sordariomycetes</taxon>
        <taxon>Sordariomycetidae</taxon>
        <taxon>Sordariales</taxon>
        <taxon>Naviculisporaceae</taxon>
        <taxon>Rhypophila</taxon>
    </lineage>
</organism>
<keyword evidence="7" id="KW-1185">Reference proteome</keyword>
<feature type="transmembrane region" description="Helical" evidence="5">
    <location>
        <begin position="629"/>
        <end position="650"/>
    </location>
</feature>
<comment type="caution">
    <text evidence="6">The sequence shown here is derived from an EMBL/GenBank/DDBJ whole genome shotgun (WGS) entry which is preliminary data.</text>
</comment>
<feature type="compositionally biased region" description="Basic and acidic residues" evidence="4">
    <location>
        <begin position="1"/>
        <end position="16"/>
    </location>
</feature>
<keyword evidence="5" id="KW-0812">Transmembrane</keyword>
<dbReference type="GO" id="GO:0000709">
    <property type="term" value="P:meiotic joint molecule formation"/>
    <property type="evidence" value="ECO:0007669"/>
    <property type="project" value="TreeGrafter"/>
</dbReference>
<dbReference type="GO" id="GO:0032798">
    <property type="term" value="C:Swi5-Sfr1 complex"/>
    <property type="evidence" value="ECO:0007669"/>
    <property type="project" value="TreeGrafter"/>
</dbReference>
<comment type="similarity">
    <text evidence="1">Belongs to the SWI5/SAE3 family.</text>
</comment>
<dbReference type="Pfam" id="PF07061">
    <property type="entry name" value="Swi5"/>
    <property type="match status" value="1"/>
</dbReference>
<feature type="region of interest" description="Disordered" evidence="4">
    <location>
        <begin position="1"/>
        <end position="49"/>
    </location>
</feature>
<dbReference type="InterPro" id="IPR021840">
    <property type="entry name" value="DUF3433"/>
</dbReference>
<keyword evidence="3" id="KW-0234">DNA repair</keyword>
<evidence type="ECO:0000313" key="6">
    <source>
        <dbReference type="EMBL" id="KAK4211226.1"/>
    </source>
</evidence>
<dbReference type="Pfam" id="PF11915">
    <property type="entry name" value="DUF3433"/>
    <property type="match status" value="1"/>
</dbReference>
<keyword evidence="2" id="KW-0227">DNA damage</keyword>
<evidence type="ECO:0000256" key="3">
    <source>
        <dbReference type="ARBA" id="ARBA00023204"/>
    </source>
</evidence>
<proteinExistence type="inferred from homology"/>
<dbReference type="EMBL" id="MU858154">
    <property type="protein sequence ID" value="KAK4211226.1"/>
    <property type="molecule type" value="Genomic_DNA"/>
</dbReference>
<feature type="region of interest" description="Disordered" evidence="4">
    <location>
        <begin position="1235"/>
        <end position="1300"/>
    </location>
</feature>
<feature type="transmembrane region" description="Helical" evidence="5">
    <location>
        <begin position="737"/>
        <end position="757"/>
    </location>
</feature>
<dbReference type="GO" id="GO:0010772">
    <property type="term" value="P:meiotic DNA recombinase assembly involved in reciprocal meiotic recombination"/>
    <property type="evidence" value="ECO:0007669"/>
    <property type="project" value="TreeGrafter"/>
</dbReference>
<evidence type="ECO:0000313" key="7">
    <source>
        <dbReference type="Proteomes" id="UP001301769"/>
    </source>
</evidence>
<protein>
    <submittedName>
        <fullName evidence="6">Uncharacterized protein</fullName>
    </submittedName>
</protein>
<dbReference type="Proteomes" id="UP001301769">
    <property type="component" value="Unassembled WGS sequence"/>
</dbReference>
<dbReference type="PANTHER" id="PTHR28529">
    <property type="entry name" value="DNA REPAIR PROTEIN SWI5 HOMOLOG"/>
    <property type="match status" value="1"/>
</dbReference>
<sequence length="1529" mass="169451">MPEPGIKNHDHADVKSSNEPVASGPQQTDTESPTTMSTQSSITGPEPEIQLNDNLESTASITTPDDAEWCCFPPETIELALVLPSNIRSSITQDTSTSEEVECDDIIDLPEDVFAFDLLEATEQSSSIEGGYGNIPQAHGPSVQQPTVLSFLKPWRPAYLRRRVLAVFALSFTSIAVFAEVLYVLSNARQGLVSGGSGLHHAARYGLIGLLTVVSGLWARVEFQAKMMAPWSRLSEARELDTIPELPDYLDMWHPKAFVAALKNRDGPVAISMAVGLLLVGATVLSGSLVTVENVEVRSPVMITLETKLLSEPDLSLGFDYRELGSYLHDYPAVKVSDTAKSLVFPDGISDESVFQRSKPTPSINERSLVRYPVDSVHFNVSCQDAVLDRVDHDEGKPNLTLTIIAESKRCQFVISSDEQPYSTKFAGGKRFGDFLEGYCGPNSSSLENYHIGMVYTSSNTTIYHFDRIRDSLETNVVVCRPSARYQRVYTTLVAGDVQHLTPTEEYGPGSVTPNDFRNLVLKVVALCRRYISRGSNKVPSIPWTKLQSQGFSNDDRDVRWRGTRTRHGPYPEDTANSLLESYFLRPSLDHSLKMLMILLFNKFFTQPTAEVVEGSMISRHDRLVIQPLIAQSLVSMMGAAAILAVLLAARRPSSLYLRAAPNTLAGVAVSLTAFLADMRTLQFAGRKACTNNASTLSNGQGSSVIFSSSFSSATRRPNGCSWVPADGRKPQILQPLMTLAMFTSASILLGTIQIHLREEKQQLKHQHIPLLSLTLARVVTALMAIFSASLFMAKSVSYEHRTRLQVLDSYTQTIPTTENTDWMSTEVPLILRSNLTYPNRTYENLVFPTLNSEDNGEGDLDFSGIKKITAKVPALRPRMDCVLYSSQQQILSLKDFIFISFTKETPPAGELKSVFLLICNESVETVDVTASFTYPEFLVDTINGPPVIHENTARMTPLSPYITEGYTIEQSTNTGFEFVTLSRAGPHSSYVTDSFFSYLTQPRYGISVSAFQDPSQATLVADTICFQQKLIRAQSLHSSYRTSPDAEGALRLQDYYDFDGQTGNPNVEVKNTSVNDTRHFWIEGTAHYSSTRLFLDVTYARILQVLLGITSGLTLLYVASSSRAQFMTTRSRRNQHGDISSSPGMPIKSPASLSEQIRLLAHSNIFDYLSLETLEHPTLAPGDLEHVPGHRLGGNGQGEESARSTSSSAHNTRVLQRLFEGCRFKLGWVDVPTTGTDDGDQDLLNAETGTRETCDQENENVGVRTAGDEHEESPSGDSVSPTRSREREEDGDAKDQSLFSDRNRMESIYQLRGEVIVELWTILDNIDVFEDWLCNVEADYSSHGHEQSASDALAAIHEYQAEIAAAKNPLEYDDPGEFPEVCPKWNAEAPAYDHETLVKSERMDDGRTRLSFAGFRGRDLNVFVNDDDEAQVVQAIYTAPILELFHLFHAAEKVIETCLETVVLLRAFENGDSLTQPKEILQRHIRLLKEYNDMKDVGQQMIGLIAENRGVQIKTLYEGGDYGVTAEH</sequence>
<feature type="transmembrane region" description="Helical" evidence="5">
    <location>
        <begin position="205"/>
        <end position="223"/>
    </location>
</feature>
<feature type="region of interest" description="Disordered" evidence="4">
    <location>
        <begin position="1181"/>
        <end position="1212"/>
    </location>
</feature>
<feature type="transmembrane region" description="Helical" evidence="5">
    <location>
        <begin position="769"/>
        <end position="794"/>
    </location>
</feature>
<dbReference type="Gene3D" id="1.20.5.170">
    <property type="match status" value="1"/>
</dbReference>
<accession>A0AAN6Y2Y0</accession>
<dbReference type="PANTHER" id="PTHR28529:SF2">
    <property type="entry name" value="DNA REPAIR PROTEIN SWI5 HOMOLOG"/>
    <property type="match status" value="1"/>
</dbReference>
<evidence type="ECO:0000256" key="5">
    <source>
        <dbReference type="SAM" id="Phobius"/>
    </source>
</evidence>